<gene>
    <name evidence="1" type="ORF">RPERSI_LOCUS11656</name>
</gene>
<name>A0ACA9PY91_9GLOM</name>
<organism evidence="1 2">
    <name type="scientific">Racocetra persica</name>
    <dbReference type="NCBI Taxonomy" id="160502"/>
    <lineage>
        <taxon>Eukaryota</taxon>
        <taxon>Fungi</taxon>
        <taxon>Fungi incertae sedis</taxon>
        <taxon>Mucoromycota</taxon>
        <taxon>Glomeromycotina</taxon>
        <taxon>Glomeromycetes</taxon>
        <taxon>Diversisporales</taxon>
        <taxon>Gigasporaceae</taxon>
        <taxon>Racocetra</taxon>
    </lineage>
</organism>
<dbReference type="EMBL" id="CAJVQC010024158">
    <property type="protein sequence ID" value="CAG8725435.1"/>
    <property type="molecule type" value="Genomic_DNA"/>
</dbReference>
<accession>A0ACA9PY91</accession>
<protein>
    <submittedName>
        <fullName evidence="1">36191_t:CDS:1</fullName>
    </submittedName>
</protein>
<feature type="non-terminal residue" evidence="1">
    <location>
        <position position="1"/>
    </location>
</feature>
<evidence type="ECO:0000313" key="1">
    <source>
        <dbReference type="EMBL" id="CAG8725435.1"/>
    </source>
</evidence>
<reference evidence="1" key="1">
    <citation type="submission" date="2021-06" db="EMBL/GenBank/DDBJ databases">
        <authorList>
            <person name="Kallberg Y."/>
            <person name="Tangrot J."/>
            <person name="Rosling A."/>
        </authorList>
    </citation>
    <scope>NUCLEOTIDE SEQUENCE</scope>
    <source>
        <strain evidence="1">MA461A</strain>
    </source>
</reference>
<sequence>IENASPLGKDGKPIPIDLDKARIGITIWPEDYNIRFVKRHDNVEKVLFGLT</sequence>
<proteinExistence type="predicted"/>
<dbReference type="Proteomes" id="UP000789920">
    <property type="component" value="Unassembled WGS sequence"/>
</dbReference>
<comment type="caution">
    <text evidence="1">The sequence shown here is derived from an EMBL/GenBank/DDBJ whole genome shotgun (WGS) entry which is preliminary data.</text>
</comment>
<evidence type="ECO:0000313" key="2">
    <source>
        <dbReference type="Proteomes" id="UP000789920"/>
    </source>
</evidence>
<keyword evidence="2" id="KW-1185">Reference proteome</keyword>